<feature type="transmembrane region" description="Helical" evidence="1">
    <location>
        <begin position="78"/>
        <end position="99"/>
    </location>
</feature>
<proteinExistence type="predicted"/>
<evidence type="ECO:0008006" key="4">
    <source>
        <dbReference type="Google" id="ProtNLM"/>
    </source>
</evidence>
<keyword evidence="3" id="KW-1185">Reference proteome</keyword>
<dbReference type="AlphaFoldDB" id="A0AAR5P0Q2"/>
<keyword evidence="1" id="KW-1133">Transmembrane helix</keyword>
<sequence>MVFQTLLEMFVLVGISSHLSKLLIVFTELTEVPRSVSSKYTVVGIISGVPLITVFGNHLTYKTMNLKLRSWWLMENSLALNIFLIVIVIVTMLFIFIYFSVTNKLGKLIVSRKKHEVTVKKRLSLVRRASCLFGLILIFVVSSILYINNQKLVWIIYQFAGVNVLLASIFGN</sequence>
<feature type="transmembrane region" description="Helical" evidence="1">
    <location>
        <begin position="153"/>
        <end position="171"/>
    </location>
</feature>
<reference evidence="3" key="1">
    <citation type="journal article" date="2013" name="Genome Biol.">
        <title>Draft genome of the mountain pine beetle, Dendroctonus ponderosae Hopkins, a major forest pest.</title>
        <authorList>
            <person name="Keeling C.I."/>
            <person name="Yuen M.M."/>
            <person name="Liao N.Y."/>
            <person name="Docking T.R."/>
            <person name="Chan S.K."/>
            <person name="Taylor G.A."/>
            <person name="Palmquist D.L."/>
            <person name="Jackman S.D."/>
            <person name="Nguyen A."/>
            <person name="Li M."/>
            <person name="Henderson H."/>
            <person name="Janes J.K."/>
            <person name="Zhao Y."/>
            <person name="Pandoh P."/>
            <person name="Moore R."/>
            <person name="Sperling F.A."/>
            <person name="Huber D.P."/>
            <person name="Birol I."/>
            <person name="Jones S.J."/>
            <person name="Bohlmann J."/>
        </authorList>
    </citation>
    <scope>NUCLEOTIDE SEQUENCE</scope>
</reference>
<feature type="transmembrane region" description="Helical" evidence="1">
    <location>
        <begin position="38"/>
        <end position="58"/>
    </location>
</feature>
<keyword evidence="1" id="KW-0472">Membrane</keyword>
<protein>
    <recommendedName>
        <fullName evidence="4">G-protein coupled receptors family 1 profile domain-containing protein</fullName>
    </recommendedName>
</protein>
<feature type="transmembrane region" description="Helical" evidence="1">
    <location>
        <begin position="6"/>
        <end position="26"/>
    </location>
</feature>
<evidence type="ECO:0000313" key="3">
    <source>
        <dbReference type="Proteomes" id="UP000019118"/>
    </source>
</evidence>
<reference evidence="2" key="2">
    <citation type="submission" date="2024-08" db="UniProtKB">
        <authorList>
            <consortium name="EnsemblMetazoa"/>
        </authorList>
    </citation>
    <scope>IDENTIFICATION</scope>
</reference>
<evidence type="ECO:0000313" key="2">
    <source>
        <dbReference type="EnsemblMetazoa" id="XP_019754744.1"/>
    </source>
</evidence>
<dbReference type="Proteomes" id="UP000019118">
    <property type="component" value="Unassembled WGS sequence"/>
</dbReference>
<feature type="transmembrane region" description="Helical" evidence="1">
    <location>
        <begin position="129"/>
        <end position="147"/>
    </location>
</feature>
<dbReference type="EnsemblMetazoa" id="XM_019899185.1">
    <property type="protein sequence ID" value="XP_019754744.1"/>
    <property type="gene ID" value="LOC109533782"/>
</dbReference>
<keyword evidence="1" id="KW-0812">Transmembrane</keyword>
<organism evidence="2 3">
    <name type="scientific">Dendroctonus ponderosae</name>
    <name type="common">Mountain pine beetle</name>
    <dbReference type="NCBI Taxonomy" id="77166"/>
    <lineage>
        <taxon>Eukaryota</taxon>
        <taxon>Metazoa</taxon>
        <taxon>Ecdysozoa</taxon>
        <taxon>Arthropoda</taxon>
        <taxon>Hexapoda</taxon>
        <taxon>Insecta</taxon>
        <taxon>Pterygota</taxon>
        <taxon>Neoptera</taxon>
        <taxon>Endopterygota</taxon>
        <taxon>Coleoptera</taxon>
        <taxon>Polyphaga</taxon>
        <taxon>Cucujiformia</taxon>
        <taxon>Curculionidae</taxon>
        <taxon>Scolytinae</taxon>
        <taxon>Dendroctonus</taxon>
    </lineage>
</organism>
<evidence type="ECO:0000256" key="1">
    <source>
        <dbReference type="SAM" id="Phobius"/>
    </source>
</evidence>
<name>A0AAR5P0Q2_DENPD</name>
<accession>A0AAR5P0Q2</accession>